<dbReference type="Pfam" id="PF06878">
    <property type="entry name" value="Pkip-1"/>
    <property type="match status" value="1"/>
</dbReference>
<keyword evidence="2" id="KW-1185">Reference proteome</keyword>
<dbReference type="Proteomes" id="UP000214353">
    <property type="component" value="Segment"/>
</dbReference>
<reference evidence="1 2" key="1">
    <citation type="journal article" date="2009" name="BMC Genomics">
        <title>Genomic sequence, organization and characteristics of a new nucleopolyhedrovirus isolated from Clanis bilineata larva.</title>
        <authorList>
            <person name="Zhu S.Y."/>
            <person name="Yi J.P."/>
            <person name="Shen W.D."/>
            <person name="Wang L.Q."/>
            <person name="He H.G."/>
            <person name="Wang Y."/>
            <person name="Li B."/>
            <person name="Wang W.B."/>
        </authorList>
    </citation>
    <scope>NUCLEOTIDE SEQUENCE [LARGE SCALE GENOMIC DNA]</scope>
    <source>
        <strain evidence="1">DZ1</strain>
    </source>
</reference>
<dbReference type="InterPro" id="IPR009672">
    <property type="entry name" value="Pkip-1"/>
</dbReference>
<organism evidence="1 2">
    <name type="scientific">Clanis bilineata nucleopolyhedrovirus</name>
    <dbReference type="NCBI Taxonomy" id="1307957"/>
    <lineage>
        <taxon>Viruses</taxon>
        <taxon>Viruses incertae sedis</taxon>
        <taxon>Naldaviricetes</taxon>
        <taxon>Lefavirales</taxon>
        <taxon>Baculoviridae</taxon>
        <taxon>Alphabaculovirus</taxon>
        <taxon>Alphabaculovirus clabilineatae</taxon>
    </lineage>
</organism>
<evidence type="ECO:0000313" key="2">
    <source>
        <dbReference type="Proteomes" id="UP000214353"/>
    </source>
</evidence>
<dbReference type="GeneID" id="5141887"/>
<dbReference type="OrthoDB" id="12745at10239"/>
<proteinExistence type="predicted"/>
<protein>
    <submittedName>
        <fullName evidence="1">PKIP</fullName>
    </submittedName>
</protein>
<accession>Q0N3Z4</accession>
<name>Q0N3Z4_9ABAC</name>
<sequence>MDNTIIQLRVKENNLRKQYENKVEAKLRKIFRNKINSKQAPDTKQLMSEEQLQNDLYHLSAQLFGYEEQLFSLQNNTTHEHQVDFVNNLSEFDFTNAEIEQIVEEKNDKFFMDKFDAARLNHHLQSIFRKNSQSFIKGLVEFVNKRNVYRKKPNDRLLQELVLLKAKIIKHLCVMQKLAEPTRH</sequence>
<dbReference type="KEGG" id="vg:5141887"/>
<dbReference type="EMBL" id="DQ504428">
    <property type="protein sequence ID" value="ABF47449.1"/>
    <property type="molecule type" value="Genomic_DNA"/>
</dbReference>
<dbReference type="RefSeq" id="YP_717646.1">
    <property type="nucleotide sequence ID" value="NC_008293.1"/>
</dbReference>
<evidence type="ECO:0000313" key="1">
    <source>
        <dbReference type="EMBL" id="ABF47449.1"/>
    </source>
</evidence>